<feature type="transmembrane region" description="Helical" evidence="5">
    <location>
        <begin position="175"/>
        <end position="194"/>
    </location>
</feature>
<dbReference type="Pfam" id="PF01988">
    <property type="entry name" value="VIT1"/>
    <property type="match status" value="1"/>
</dbReference>
<evidence type="ECO:0000256" key="2">
    <source>
        <dbReference type="ARBA" id="ARBA00022692"/>
    </source>
</evidence>
<reference evidence="6 7" key="1">
    <citation type="submission" date="2010-12" db="EMBL/GenBank/DDBJ databases">
        <authorList>
            <person name="Muzny D."/>
            <person name="Qin X."/>
            <person name="Deng J."/>
            <person name="Jiang H."/>
            <person name="Liu Y."/>
            <person name="Qu J."/>
            <person name="Song X.-Z."/>
            <person name="Zhang L."/>
            <person name="Thornton R."/>
            <person name="Coyle M."/>
            <person name="Francisco L."/>
            <person name="Jackson L."/>
            <person name="Javaid M."/>
            <person name="Korchina V."/>
            <person name="Kovar C."/>
            <person name="Mata R."/>
            <person name="Mathew T."/>
            <person name="Ngo R."/>
            <person name="Nguyen L."/>
            <person name="Nguyen N."/>
            <person name="Okwuonu G."/>
            <person name="Ongeri F."/>
            <person name="Pham C."/>
            <person name="Simmons D."/>
            <person name="Wilczek-Boney K."/>
            <person name="Hale W."/>
            <person name="Jakkamsetti A."/>
            <person name="Pham P."/>
            <person name="Ruth R."/>
            <person name="San Lucas F."/>
            <person name="Warren J."/>
            <person name="Zhang J."/>
            <person name="Zhao Z."/>
            <person name="Zhou C."/>
            <person name="Zhu D."/>
            <person name="Lee S."/>
            <person name="Bess C."/>
            <person name="Blankenburg K."/>
            <person name="Forbes L."/>
            <person name="Fu Q."/>
            <person name="Gubbala S."/>
            <person name="Hirani K."/>
            <person name="Jayaseelan J.C."/>
            <person name="Lara F."/>
            <person name="Munidasa M."/>
            <person name="Palculict T."/>
            <person name="Patil S."/>
            <person name="Pu L.-L."/>
            <person name="Saada N."/>
            <person name="Tang L."/>
            <person name="Weissenberger G."/>
            <person name="Zhu Y."/>
            <person name="Hemphill L."/>
            <person name="Shang Y."/>
            <person name="Youmans B."/>
            <person name="Ayvaz T."/>
            <person name="Ross M."/>
            <person name="Santibanez J."/>
            <person name="Aqrawi P."/>
            <person name="Gross S."/>
            <person name="Joshi V."/>
            <person name="Fowler G."/>
            <person name="Nazareth L."/>
            <person name="Reid J."/>
            <person name="Worley K."/>
            <person name="Petrosino J."/>
            <person name="Highlander S."/>
            <person name="Gibbs R."/>
        </authorList>
    </citation>
    <scope>NUCLEOTIDE SEQUENCE [LARGE SCALE GENOMIC DNA]</scope>
    <source>
        <strain evidence="6 7">ATCC 51599</strain>
    </source>
</reference>
<keyword evidence="4 5" id="KW-0472">Membrane</keyword>
<sequence>MSRSIHPERHYSSRNNWLRAGVLGANDGLISTASLLMGLVAGGTDGRTLVLSGIAALVAGAVSMSAGEYVSVSSQSDTERADLAKERQELDRNPEAELRELTSIYESRGLDHALARQVAEALTRHDDLQAHARDEIGLSETIDTNPLQAAWASALAFICGAILPVLVVVVLPVYVMLPALASSTLAGLAGLGWLSARLGGAPVGRAVARLVGWGVIALLATYLVGDMAGSVFL</sequence>
<keyword evidence="2 5" id="KW-0812">Transmembrane</keyword>
<keyword evidence="7" id="KW-1185">Reference proteome</keyword>
<name>E7RWP9_9BURK</name>
<evidence type="ECO:0000313" key="6">
    <source>
        <dbReference type="EMBL" id="EFV95153.1"/>
    </source>
</evidence>
<evidence type="ECO:0000313" key="7">
    <source>
        <dbReference type="Proteomes" id="UP000011021"/>
    </source>
</evidence>
<comment type="caution">
    <text evidence="6">The sequence shown here is derived from an EMBL/GenBank/DDBJ whole genome shotgun (WGS) entry which is preliminary data.</text>
</comment>
<feature type="transmembrane region" description="Helical" evidence="5">
    <location>
        <begin position="206"/>
        <end position="225"/>
    </location>
</feature>
<proteinExistence type="predicted"/>
<dbReference type="HOGENOM" id="CLU_038957_3_0_4"/>
<dbReference type="GO" id="GO:0030026">
    <property type="term" value="P:intracellular manganese ion homeostasis"/>
    <property type="evidence" value="ECO:0007669"/>
    <property type="project" value="InterPro"/>
</dbReference>
<dbReference type="RefSeq" id="WP_005673341.1">
    <property type="nucleotide sequence ID" value="NZ_CP146288.1"/>
</dbReference>
<dbReference type="AlphaFoldDB" id="E7RWP9"/>
<feature type="transmembrane region" description="Helical" evidence="5">
    <location>
        <begin position="49"/>
        <end position="70"/>
    </location>
</feature>
<dbReference type="GO" id="GO:0005384">
    <property type="term" value="F:manganese ion transmembrane transporter activity"/>
    <property type="evidence" value="ECO:0007669"/>
    <property type="project" value="InterPro"/>
</dbReference>
<comment type="subcellular location">
    <subcellularLocation>
        <location evidence="1">Endomembrane system</location>
        <topology evidence="1">Multi-pass membrane protein</topology>
    </subcellularLocation>
</comment>
<protein>
    <submittedName>
        <fullName evidence="6">Membrane protein</fullName>
    </submittedName>
</protein>
<accession>E7RWP9</accession>
<dbReference type="PANTHER" id="PTHR31851">
    <property type="entry name" value="FE(2+)/MN(2+) TRANSPORTER PCL1"/>
    <property type="match status" value="1"/>
</dbReference>
<dbReference type="EMBL" id="AEQP01000004">
    <property type="protein sequence ID" value="EFV95153.1"/>
    <property type="molecule type" value="Genomic_DNA"/>
</dbReference>
<gene>
    <name evidence="6" type="ORF">HMPREF0551_1111</name>
</gene>
<dbReference type="CDD" id="cd02432">
    <property type="entry name" value="Nodulin-21_like_1"/>
    <property type="match status" value="1"/>
</dbReference>
<keyword evidence="3 5" id="KW-1133">Transmembrane helix</keyword>
<evidence type="ECO:0000256" key="5">
    <source>
        <dbReference type="SAM" id="Phobius"/>
    </source>
</evidence>
<evidence type="ECO:0000256" key="1">
    <source>
        <dbReference type="ARBA" id="ARBA00004127"/>
    </source>
</evidence>
<dbReference type="InterPro" id="IPR008217">
    <property type="entry name" value="Ccc1_fam"/>
</dbReference>
<dbReference type="GO" id="GO:0012505">
    <property type="term" value="C:endomembrane system"/>
    <property type="evidence" value="ECO:0007669"/>
    <property type="project" value="UniProtKB-SubCell"/>
</dbReference>
<feature type="transmembrane region" description="Helical" evidence="5">
    <location>
        <begin position="149"/>
        <end position="169"/>
    </location>
</feature>
<dbReference type="eggNOG" id="COG1814">
    <property type="taxonomic scope" value="Bacteria"/>
</dbReference>
<feature type="transmembrane region" description="Helical" evidence="5">
    <location>
        <begin position="21"/>
        <end position="43"/>
    </location>
</feature>
<evidence type="ECO:0000256" key="3">
    <source>
        <dbReference type="ARBA" id="ARBA00022989"/>
    </source>
</evidence>
<dbReference type="Proteomes" id="UP000011021">
    <property type="component" value="Unassembled WGS sequence"/>
</dbReference>
<evidence type="ECO:0000256" key="4">
    <source>
        <dbReference type="ARBA" id="ARBA00023136"/>
    </source>
</evidence>
<organism evidence="6 7">
    <name type="scientific">Lautropia mirabilis ATCC 51599</name>
    <dbReference type="NCBI Taxonomy" id="887898"/>
    <lineage>
        <taxon>Bacteria</taxon>
        <taxon>Pseudomonadati</taxon>
        <taxon>Pseudomonadota</taxon>
        <taxon>Betaproteobacteria</taxon>
        <taxon>Burkholderiales</taxon>
        <taxon>Burkholderiaceae</taxon>
        <taxon>Lautropia</taxon>
    </lineage>
</organism>